<feature type="transmembrane region" description="Helical" evidence="10">
    <location>
        <begin position="168"/>
        <end position="190"/>
    </location>
</feature>
<feature type="domain" description="NADH:quinone oxidoreductase/Mrp antiporter transmembrane" evidence="11">
    <location>
        <begin position="98"/>
        <end position="371"/>
    </location>
</feature>
<dbReference type="GO" id="GO:0003954">
    <property type="term" value="F:NADH dehydrogenase activity"/>
    <property type="evidence" value="ECO:0007669"/>
    <property type="project" value="TreeGrafter"/>
</dbReference>
<organism evidence="13">
    <name type="scientific">Argulus americanus</name>
    <dbReference type="NCBI Taxonomy" id="260819"/>
    <lineage>
        <taxon>Eukaryota</taxon>
        <taxon>Metazoa</taxon>
        <taxon>Ecdysozoa</taxon>
        <taxon>Arthropoda</taxon>
        <taxon>Crustacea</taxon>
        <taxon>Oligostraca</taxon>
        <taxon>Ichthyostraca</taxon>
        <taxon>Branchiura</taxon>
        <taxon>Arguloida</taxon>
        <taxon>Argulidae</taxon>
        <taxon>Argulus</taxon>
    </lineage>
</organism>
<feature type="transmembrane region" description="Helical" evidence="10">
    <location>
        <begin position="42"/>
        <end position="67"/>
    </location>
</feature>
<dbReference type="PANTHER" id="PTHR42829">
    <property type="entry name" value="NADH-UBIQUINONE OXIDOREDUCTASE CHAIN 5"/>
    <property type="match status" value="1"/>
</dbReference>
<evidence type="ECO:0000256" key="5">
    <source>
        <dbReference type="ARBA" id="ARBA00022692"/>
    </source>
</evidence>
<feature type="transmembrane region" description="Helical" evidence="10">
    <location>
        <begin position="79"/>
        <end position="98"/>
    </location>
</feature>
<dbReference type="GO" id="GO:0008137">
    <property type="term" value="F:NADH dehydrogenase (ubiquinone) activity"/>
    <property type="evidence" value="ECO:0007669"/>
    <property type="project" value="UniProtKB-EC"/>
</dbReference>
<feature type="transmembrane region" description="Helical" evidence="10">
    <location>
        <begin position="230"/>
        <end position="248"/>
    </location>
</feature>
<dbReference type="GO" id="GO:0015990">
    <property type="term" value="P:electron transport coupled proton transport"/>
    <property type="evidence" value="ECO:0007669"/>
    <property type="project" value="TreeGrafter"/>
</dbReference>
<gene>
    <name evidence="13" type="primary">nad5</name>
</gene>
<feature type="transmembrane region" description="Helical" evidence="10">
    <location>
        <begin position="202"/>
        <end position="218"/>
    </location>
</feature>
<keyword evidence="10 13" id="KW-0496">Mitochondrion</keyword>
<keyword evidence="5 10" id="KW-0812">Transmembrane</keyword>
<comment type="function">
    <text evidence="1">Core subunit of the mitochondrial membrane respiratory chain NADH dehydrogenase (Complex I) that is believed to belong to the minimal assembly required for catalysis. Complex I functions in the transfer of electrons from NADH to the respiratory chain. The immediate electron acceptor for the enzyme is believed to be ubiquinone.</text>
</comment>
<feature type="transmembrane region" description="Helical" evidence="10">
    <location>
        <begin position="322"/>
        <end position="341"/>
    </location>
</feature>
<keyword evidence="10" id="KW-0520">NAD</keyword>
<feature type="transmembrane region" description="Helical" evidence="10">
    <location>
        <begin position="143"/>
        <end position="162"/>
    </location>
</feature>
<geneLocation type="mitochondrion" evidence="13"/>
<dbReference type="PANTHER" id="PTHR42829:SF2">
    <property type="entry name" value="NADH-UBIQUINONE OXIDOREDUCTASE CHAIN 5"/>
    <property type="match status" value="1"/>
</dbReference>
<evidence type="ECO:0000256" key="1">
    <source>
        <dbReference type="ARBA" id="ARBA00003257"/>
    </source>
</evidence>
<evidence type="ECO:0000256" key="10">
    <source>
        <dbReference type="RuleBase" id="RU003404"/>
    </source>
</evidence>
<feature type="transmembrane region" description="Helical" evidence="10">
    <location>
        <begin position="280"/>
        <end position="301"/>
    </location>
</feature>
<dbReference type="GO" id="GO:0042773">
    <property type="term" value="P:ATP synthesis coupled electron transport"/>
    <property type="evidence" value="ECO:0007669"/>
    <property type="project" value="InterPro"/>
</dbReference>
<feature type="transmembrane region" description="Helical" evidence="10">
    <location>
        <begin position="403"/>
        <end position="425"/>
    </location>
</feature>
<feature type="transmembrane region" description="Helical" evidence="10">
    <location>
        <begin position="104"/>
        <end position="122"/>
    </location>
</feature>
<comment type="similarity">
    <text evidence="10">Belongs to the complex I subunit 5 family.</text>
</comment>
<reference evidence="13" key="1">
    <citation type="journal article" date="2004" name="Proc. R. Soc. Lond., B, Biol. Sci.">
        <title>Phylogenetic position of the Pentastomida and [pan]crustacean relationships.</title>
        <authorList>
            <person name="Lavrov D.V."/>
            <person name="Brown W.M."/>
            <person name="Boore J.L."/>
        </authorList>
    </citation>
    <scope>NUCLEOTIDE SEQUENCE</scope>
</reference>
<feature type="transmembrane region" description="Helical" evidence="10">
    <location>
        <begin position="7"/>
        <end position="30"/>
    </location>
</feature>
<evidence type="ECO:0000256" key="7">
    <source>
        <dbReference type="ARBA" id="ARBA00022989"/>
    </source>
</evidence>
<sequence length="547" mass="63161">MELLLIIMLFITMIMGTYISMFNLEIYVQWEIFSMNSMSMSWIMLFDCYSILFMMTVLFISIMVMFYSNEYMSEDIFIYRFKLLVLWFVMSMLLLVLSPNLVSMILGWDGLGLSSYCLVIYYNNYKSNAAGMITVLTNRIGDVILLFSISIMSVYGQFDYLLTDSKKFLGLLAILIAMTKSAQIPFSAWLPAAMAAPTPVSSLVHSSTLVTAGVYFLFRFAEKTAAYSESLLFMGALTMLISGLSGCYELDFKKVIALSTLSQLGMMFFGLGLMAYNWVFFHLLIHALFKSLMFMCAGVIIHSMKSSQDFRIMGGMLMTFPFIKSLLLFSVLSLCGIPYLGGFYSKDLLVEMFFMFNMNSVSIMMFIFSLFFTLLYSMRFCMKLMMGSFNGFTIMNYNYTNNFFYSLFLLYFMGLFSGYTILQMINKLTLLSFPSFEEKFLAFCLFLMIFFISLSGSTLKMNKLLEIFFSDMFGMSKLSSWVSITSLKLSNHYLMFLEMGWLEKLGPQGLSLSVNWMSMKISGLSFDYMNSYFMLYYFWFFILMMIL</sequence>
<evidence type="ECO:0000259" key="12">
    <source>
        <dbReference type="Pfam" id="PF00662"/>
    </source>
</evidence>
<dbReference type="InterPro" id="IPR001516">
    <property type="entry name" value="Proton_antipo_N"/>
</dbReference>
<comment type="catalytic activity">
    <reaction evidence="9 10">
        <text>a ubiquinone + NADH + 5 H(+)(in) = a ubiquinol + NAD(+) + 4 H(+)(out)</text>
        <dbReference type="Rhea" id="RHEA:29091"/>
        <dbReference type="Rhea" id="RHEA-COMP:9565"/>
        <dbReference type="Rhea" id="RHEA-COMP:9566"/>
        <dbReference type="ChEBI" id="CHEBI:15378"/>
        <dbReference type="ChEBI" id="CHEBI:16389"/>
        <dbReference type="ChEBI" id="CHEBI:17976"/>
        <dbReference type="ChEBI" id="CHEBI:57540"/>
        <dbReference type="ChEBI" id="CHEBI:57945"/>
        <dbReference type="EC" id="7.1.1.2"/>
    </reaction>
</comment>
<accession>Q6SL27</accession>
<proteinExistence type="inferred from homology"/>
<comment type="subcellular location">
    <subcellularLocation>
        <location evidence="2">Membrane</location>
        <topology evidence="2">Multi-pass membrane protein</topology>
    </subcellularLocation>
</comment>
<dbReference type="AlphaFoldDB" id="Q6SL27"/>
<keyword evidence="10" id="KW-0813">Transport</keyword>
<dbReference type="PRINTS" id="PR01434">
    <property type="entry name" value="NADHDHGNASE5"/>
</dbReference>
<dbReference type="GO" id="GO:0016020">
    <property type="term" value="C:membrane"/>
    <property type="evidence" value="ECO:0007669"/>
    <property type="project" value="UniProtKB-SubCell"/>
</dbReference>
<feature type="transmembrane region" description="Helical" evidence="10">
    <location>
        <begin position="255"/>
        <end position="274"/>
    </location>
</feature>
<protein>
    <recommendedName>
        <fullName evidence="4 10">NADH-ubiquinone oxidoreductase chain 5</fullName>
        <ecNumber evidence="3 10">7.1.1.2</ecNumber>
    </recommendedName>
</protein>
<keyword evidence="7 10" id="KW-1133">Transmembrane helix</keyword>
<evidence type="ECO:0000256" key="9">
    <source>
        <dbReference type="ARBA" id="ARBA00049551"/>
    </source>
</evidence>
<comment type="function">
    <text evidence="10">Core subunit of the mitochondrial membrane respiratory chain NADH dehydrogenase (Complex I) which catalyzes electron transfer from NADH through the respiratory chain, using ubiquinone as an electron acceptor. Essential for the catalytic activity and assembly of complex I.</text>
</comment>
<feature type="transmembrane region" description="Helical" evidence="10">
    <location>
        <begin position="440"/>
        <end position="459"/>
    </location>
</feature>
<evidence type="ECO:0000313" key="13">
    <source>
        <dbReference type="EMBL" id="AAS00846.1"/>
    </source>
</evidence>
<dbReference type="EMBL" id="AY456187">
    <property type="protein sequence ID" value="AAS00846.1"/>
    <property type="molecule type" value="Genomic_DNA"/>
</dbReference>
<keyword evidence="13" id="KW-0560">Oxidoreductase</keyword>
<evidence type="ECO:0000259" key="11">
    <source>
        <dbReference type="Pfam" id="PF00361"/>
    </source>
</evidence>
<dbReference type="InterPro" id="IPR003945">
    <property type="entry name" value="NU5C-like"/>
</dbReference>
<feature type="transmembrane region" description="Helical" evidence="10">
    <location>
        <begin position="361"/>
        <end position="382"/>
    </location>
</feature>
<dbReference type="InterPro" id="IPR001750">
    <property type="entry name" value="ND/Mrp_TM"/>
</dbReference>
<keyword evidence="6" id="KW-0249">Electron transport</keyword>
<keyword evidence="8 10" id="KW-0472">Membrane</keyword>
<name>Q6SL27_9CRUS</name>
<evidence type="ECO:0000256" key="6">
    <source>
        <dbReference type="ARBA" id="ARBA00022982"/>
    </source>
</evidence>
<evidence type="ECO:0000256" key="2">
    <source>
        <dbReference type="ARBA" id="ARBA00004141"/>
    </source>
</evidence>
<feature type="transmembrane region" description="Helical" evidence="10">
    <location>
        <begin position="528"/>
        <end position="546"/>
    </location>
</feature>
<keyword evidence="10" id="KW-0830">Ubiquinone</keyword>
<feature type="domain" description="NADH-Ubiquinone oxidoreductase (complex I) chain 5 N-terminal" evidence="12">
    <location>
        <begin position="33"/>
        <end position="81"/>
    </location>
</feature>
<dbReference type="Pfam" id="PF00361">
    <property type="entry name" value="Proton_antipo_M"/>
    <property type="match status" value="1"/>
</dbReference>
<evidence type="ECO:0000256" key="4">
    <source>
        <dbReference type="ARBA" id="ARBA00021096"/>
    </source>
</evidence>
<dbReference type="EC" id="7.1.1.2" evidence="3 10"/>
<evidence type="ECO:0000256" key="3">
    <source>
        <dbReference type="ARBA" id="ARBA00012944"/>
    </source>
</evidence>
<evidence type="ECO:0000256" key="8">
    <source>
        <dbReference type="ARBA" id="ARBA00023136"/>
    </source>
</evidence>
<dbReference type="Pfam" id="PF00662">
    <property type="entry name" value="Proton_antipo_N"/>
    <property type="match status" value="1"/>
</dbReference>